<reference evidence="1" key="1">
    <citation type="journal article" date="2015" name="Nature">
        <title>Complex archaea that bridge the gap between prokaryotes and eukaryotes.</title>
        <authorList>
            <person name="Spang A."/>
            <person name="Saw J.H."/>
            <person name="Jorgensen S.L."/>
            <person name="Zaremba-Niedzwiedzka K."/>
            <person name="Martijn J."/>
            <person name="Lind A.E."/>
            <person name="van Eijk R."/>
            <person name="Schleper C."/>
            <person name="Guy L."/>
            <person name="Ettema T.J."/>
        </authorList>
    </citation>
    <scope>NUCLEOTIDE SEQUENCE</scope>
</reference>
<dbReference type="EMBL" id="LAZR01063293">
    <property type="protein sequence ID" value="KKK59783.1"/>
    <property type="molecule type" value="Genomic_DNA"/>
</dbReference>
<name>A0A0F8WSS2_9ZZZZ</name>
<protein>
    <submittedName>
        <fullName evidence="1">Uncharacterized protein</fullName>
    </submittedName>
</protein>
<proteinExistence type="predicted"/>
<accession>A0A0F8WSS2</accession>
<feature type="non-terminal residue" evidence="1">
    <location>
        <position position="124"/>
    </location>
</feature>
<dbReference type="AlphaFoldDB" id="A0A0F8WSS2"/>
<evidence type="ECO:0000313" key="1">
    <source>
        <dbReference type="EMBL" id="KKK59783.1"/>
    </source>
</evidence>
<sequence>MPAKKTETKDISLYKGAVDIIFYPNSHRYKLKGLKTWLVSVTAATGVINKPALVPWAVKLAGTHIRQYLEKSKTNKFTKEELDPIIEEALNKHIKVKEEAAGFGSKVHEWAEKYTNSVAYGEEP</sequence>
<organism evidence="1">
    <name type="scientific">marine sediment metagenome</name>
    <dbReference type="NCBI Taxonomy" id="412755"/>
    <lineage>
        <taxon>unclassified sequences</taxon>
        <taxon>metagenomes</taxon>
        <taxon>ecological metagenomes</taxon>
    </lineage>
</organism>
<gene>
    <name evidence="1" type="ORF">LCGC14_3030930</name>
</gene>
<comment type="caution">
    <text evidence="1">The sequence shown here is derived from an EMBL/GenBank/DDBJ whole genome shotgun (WGS) entry which is preliminary data.</text>
</comment>